<sequence>APPRIPGYIATGWLERRRVRLVERCGRGVGSERRWPAIEEDEGRVAAAVLRFKP</sequence>
<dbReference type="EMBL" id="LXQA011274453">
    <property type="protein sequence ID" value="MCI91523.1"/>
    <property type="molecule type" value="Genomic_DNA"/>
</dbReference>
<proteinExistence type="predicted"/>
<organism evidence="1 2">
    <name type="scientific">Trifolium medium</name>
    <dbReference type="NCBI Taxonomy" id="97028"/>
    <lineage>
        <taxon>Eukaryota</taxon>
        <taxon>Viridiplantae</taxon>
        <taxon>Streptophyta</taxon>
        <taxon>Embryophyta</taxon>
        <taxon>Tracheophyta</taxon>
        <taxon>Spermatophyta</taxon>
        <taxon>Magnoliopsida</taxon>
        <taxon>eudicotyledons</taxon>
        <taxon>Gunneridae</taxon>
        <taxon>Pentapetalae</taxon>
        <taxon>rosids</taxon>
        <taxon>fabids</taxon>
        <taxon>Fabales</taxon>
        <taxon>Fabaceae</taxon>
        <taxon>Papilionoideae</taxon>
        <taxon>50 kb inversion clade</taxon>
        <taxon>NPAAA clade</taxon>
        <taxon>Hologalegina</taxon>
        <taxon>IRL clade</taxon>
        <taxon>Trifolieae</taxon>
        <taxon>Trifolium</taxon>
    </lineage>
</organism>
<evidence type="ECO:0000313" key="1">
    <source>
        <dbReference type="EMBL" id="MCI91523.1"/>
    </source>
</evidence>
<dbReference type="AlphaFoldDB" id="A0A392VVK4"/>
<accession>A0A392VVK4</accession>
<reference evidence="1 2" key="1">
    <citation type="journal article" date="2018" name="Front. Plant Sci.">
        <title>Red Clover (Trifolium pratense) and Zigzag Clover (T. medium) - A Picture of Genomic Similarities and Differences.</title>
        <authorList>
            <person name="Dluhosova J."/>
            <person name="Istvanek J."/>
            <person name="Nedelnik J."/>
            <person name="Repkova J."/>
        </authorList>
    </citation>
    <scope>NUCLEOTIDE SEQUENCE [LARGE SCALE GENOMIC DNA]</scope>
    <source>
        <strain evidence="2">cv. 10/8</strain>
        <tissue evidence="1">Leaf</tissue>
    </source>
</reference>
<keyword evidence="2" id="KW-1185">Reference proteome</keyword>
<comment type="caution">
    <text evidence="1">The sequence shown here is derived from an EMBL/GenBank/DDBJ whole genome shotgun (WGS) entry which is preliminary data.</text>
</comment>
<dbReference type="Proteomes" id="UP000265520">
    <property type="component" value="Unassembled WGS sequence"/>
</dbReference>
<evidence type="ECO:0000313" key="2">
    <source>
        <dbReference type="Proteomes" id="UP000265520"/>
    </source>
</evidence>
<protein>
    <submittedName>
        <fullName evidence="1">Uncharacterized protein</fullName>
    </submittedName>
</protein>
<name>A0A392VVK4_9FABA</name>
<feature type="non-terminal residue" evidence="1">
    <location>
        <position position="1"/>
    </location>
</feature>